<dbReference type="SUPFAM" id="SSF110296">
    <property type="entry name" value="Oligoxyloglucan reducing end-specific cellobiohydrolase"/>
    <property type="match status" value="1"/>
</dbReference>
<dbReference type="Proteomes" id="UP001501692">
    <property type="component" value="Unassembled WGS sequence"/>
</dbReference>
<dbReference type="InterPro" id="IPR015943">
    <property type="entry name" value="WD40/YVTN_repeat-like_dom_sf"/>
</dbReference>
<dbReference type="CDD" id="cd15482">
    <property type="entry name" value="Sialidase_non-viral"/>
    <property type="match status" value="1"/>
</dbReference>
<dbReference type="PANTHER" id="PTHR47199:SF2">
    <property type="entry name" value="PHOTOSYSTEM II STABILITY_ASSEMBLY FACTOR HCF136, CHLOROPLASTIC"/>
    <property type="match status" value="1"/>
</dbReference>
<sequence length="355" mass="39649">MKYFIVPLVVVFFFSCGKKETFKPRDFSEVEIEHLMQDSLLNVRAIEIDSSKSLGFATSNGEFGGTVADFKGEKAIVNTKLKHDTIIPNFRALGVTNRAVFIFSISTPALLYKVTHDSINLVYQENHPKAFYDSMDFWNNQEGIAIGDSTDGCLSVIITRDGGNTWSKLPCDELPKGLENEGAFAASDTNIAIIGDNTWVATTAGRVYYSPDKGETWEVYDTPIIKEQETEGIYSIDFYDELNGFAIGGDYTKPNENTANKIRTTDGGKTWKIVADGMNPGYRSCVQYIPNRKGKELVAIGFKGIDYSNDSGNSWKHLSDEGFYTIRFLNDSIAYAAGKGRVSKLIFREKKDRDY</sequence>
<evidence type="ECO:0008006" key="3">
    <source>
        <dbReference type="Google" id="ProtNLM"/>
    </source>
</evidence>
<organism evidence="1 2">
    <name type="scientific">Algibacter aquimarinus</name>
    <dbReference type="NCBI Taxonomy" id="1136748"/>
    <lineage>
        <taxon>Bacteria</taxon>
        <taxon>Pseudomonadati</taxon>
        <taxon>Bacteroidota</taxon>
        <taxon>Flavobacteriia</taxon>
        <taxon>Flavobacteriales</taxon>
        <taxon>Flavobacteriaceae</taxon>
        <taxon>Algibacter</taxon>
    </lineage>
</organism>
<protein>
    <recommendedName>
        <fullName evidence="3">Oxidoreductase</fullName>
    </recommendedName>
</protein>
<dbReference type="EMBL" id="BAABJK010000004">
    <property type="protein sequence ID" value="GAA4961274.1"/>
    <property type="molecule type" value="Genomic_DNA"/>
</dbReference>
<keyword evidence="2" id="KW-1185">Reference proteome</keyword>
<dbReference type="Gene3D" id="2.130.10.10">
    <property type="entry name" value="YVTN repeat-like/Quinoprotein amine dehydrogenase"/>
    <property type="match status" value="1"/>
</dbReference>
<name>A0ABP9H5Q2_9FLAO</name>
<gene>
    <name evidence="1" type="ORF">GCM10023315_06610</name>
</gene>
<comment type="caution">
    <text evidence="1">The sequence shown here is derived from an EMBL/GenBank/DDBJ whole genome shotgun (WGS) entry which is preliminary data.</text>
</comment>
<reference evidence="2" key="1">
    <citation type="journal article" date="2019" name="Int. J. Syst. Evol. Microbiol.">
        <title>The Global Catalogue of Microorganisms (GCM) 10K type strain sequencing project: providing services to taxonomists for standard genome sequencing and annotation.</title>
        <authorList>
            <consortium name="The Broad Institute Genomics Platform"/>
            <consortium name="The Broad Institute Genome Sequencing Center for Infectious Disease"/>
            <person name="Wu L."/>
            <person name="Ma J."/>
        </authorList>
    </citation>
    <scope>NUCLEOTIDE SEQUENCE [LARGE SCALE GENOMIC DNA]</scope>
    <source>
        <strain evidence="2">JCM 18287</strain>
    </source>
</reference>
<dbReference type="PROSITE" id="PS51257">
    <property type="entry name" value="PROKAR_LIPOPROTEIN"/>
    <property type="match status" value="1"/>
</dbReference>
<dbReference type="PANTHER" id="PTHR47199">
    <property type="entry name" value="PHOTOSYSTEM II STABILITY/ASSEMBLY FACTOR HCF136, CHLOROPLASTIC"/>
    <property type="match status" value="1"/>
</dbReference>
<accession>A0ABP9H5Q2</accession>
<dbReference type="RefSeq" id="WP_345164524.1">
    <property type="nucleotide sequence ID" value="NZ_BAABJK010000004.1"/>
</dbReference>
<evidence type="ECO:0000313" key="2">
    <source>
        <dbReference type="Proteomes" id="UP001501692"/>
    </source>
</evidence>
<evidence type="ECO:0000313" key="1">
    <source>
        <dbReference type="EMBL" id="GAA4961274.1"/>
    </source>
</evidence>
<proteinExistence type="predicted"/>